<dbReference type="OrthoDB" id="4951023at2"/>
<sequence>MTVRGSGRPLTRLEIAKEHAERMLGRRTAQRLAVFDNGTLYVRAGEGAQFLAWLVDFVVFVLGVGVAFAVVSYAYVAAGLPDGTLLLLAVSSLFLVPLLYGLCYGNGRALGAVLTGTQLVRVKDGGRVGTKACWAMLVRTLFMPLLFIVVIVGALGGAGGAPGGSLARTSIDPAATRRLHAAGIR</sequence>
<evidence type="ECO:0000313" key="3">
    <source>
        <dbReference type="Proteomes" id="UP000309128"/>
    </source>
</evidence>
<dbReference type="AlphaFoldDB" id="A0A5S4FB18"/>
<evidence type="ECO:0000313" key="2">
    <source>
        <dbReference type="EMBL" id="TMR14374.1"/>
    </source>
</evidence>
<protein>
    <submittedName>
        <fullName evidence="2">Uncharacterized protein</fullName>
    </submittedName>
</protein>
<keyword evidence="1" id="KW-1133">Transmembrane helix</keyword>
<feature type="transmembrane region" description="Helical" evidence="1">
    <location>
        <begin position="50"/>
        <end position="78"/>
    </location>
</feature>
<reference evidence="2 3" key="1">
    <citation type="submission" date="2019-05" db="EMBL/GenBank/DDBJ databases">
        <title>Draft genome sequence of Nonomuraea turkmeniaca DSM 43926.</title>
        <authorList>
            <person name="Saricaoglu S."/>
            <person name="Isik K."/>
        </authorList>
    </citation>
    <scope>NUCLEOTIDE SEQUENCE [LARGE SCALE GENOMIC DNA]</scope>
    <source>
        <strain evidence="2 3">DSM 43926</strain>
    </source>
</reference>
<evidence type="ECO:0000256" key="1">
    <source>
        <dbReference type="SAM" id="Phobius"/>
    </source>
</evidence>
<accession>A0A5S4FB18</accession>
<keyword evidence="1" id="KW-0472">Membrane</keyword>
<proteinExistence type="predicted"/>
<name>A0A5S4FB18_9ACTN</name>
<keyword evidence="1" id="KW-0812">Transmembrane</keyword>
<dbReference type="Proteomes" id="UP000309128">
    <property type="component" value="Unassembled WGS sequence"/>
</dbReference>
<keyword evidence="3" id="KW-1185">Reference proteome</keyword>
<dbReference type="EMBL" id="VCKY01000110">
    <property type="protein sequence ID" value="TMR14374.1"/>
    <property type="molecule type" value="Genomic_DNA"/>
</dbReference>
<organism evidence="2 3">
    <name type="scientific">Nonomuraea turkmeniaca</name>
    <dbReference type="NCBI Taxonomy" id="103838"/>
    <lineage>
        <taxon>Bacteria</taxon>
        <taxon>Bacillati</taxon>
        <taxon>Actinomycetota</taxon>
        <taxon>Actinomycetes</taxon>
        <taxon>Streptosporangiales</taxon>
        <taxon>Streptosporangiaceae</taxon>
        <taxon>Nonomuraea</taxon>
    </lineage>
</organism>
<dbReference type="RefSeq" id="WP_138669323.1">
    <property type="nucleotide sequence ID" value="NZ_VCKY01000110.1"/>
</dbReference>
<feature type="transmembrane region" description="Helical" evidence="1">
    <location>
        <begin position="84"/>
        <end position="103"/>
    </location>
</feature>
<gene>
    <name evidence="2" type="ORF">ETD86_28885</name>
</gene>
<comment type="caution">
    <text evidence="2">The sequence shown here is derived from an EMBL/GenBank/DDBJ whole genome shotgun (WGS) entry which is preliminary data.</text>
</comment>
<feature type="transmembrane region" description="Helical" evidence="1">
    <location>
        <begin position="141"/>
        <end position="161"/>
    </location>
</feature>